<dbReference type="InterPro" id="IPR001173">
    <property type="entry name" value="Glyco_trans_2-like"/>
</dbReference>
<dbReference type="SUPFAM" id="SSF53448">
    <property type="entry name" value="Nucleotide-diphospho-sugar transferases"/>
    <property type="match status" value="1"/>
</dbReference>
<dbReference type="Gene3D" id="3.90.550.10">
    <property type="entry name" value="Spore Coat Polysaccharide Biosynthesis Protein SpsA, Chain A"/>
    <property type="match status" value="1"/>
</dbReference>
<evidence type="ECO:0000313" key="2">
    <source>
        <dbReference type="EMBL" id="SNT57825.1"/>
    </source>
</evidence>
<dbReference type="Pfam" id="PF00535">
    <property type="entry name" value="Glycos_transf_2"/>
    <property type="match status" value="1"/>
</dbReference>
<accession>A0A239NSJ4</accession>
<reference evidence="2 3" key="1">
    <citation type="submission" date="2017-06" db="EMBL/GenBank/DDBJ databases">
        <authorList>
            <person name="Kim H.J."/>
            <person name="Triplett B.A."/>
        </authorList>
    </citation>
    <scope>NUCLEOTIDE SEQUENCE [LARGE SCALE GENOMIC DNA]</scope>
    <source>
        <strain evidence="2 3">CGMCC 4.5593</strain>
    </source>
</reference>
<evidence type="ECO:0000313" key="3">
    <source>
        <dbReference type="Proteomes" id="UP000198362"/>
    </source>
</evidence>
<dbReference type="PANTHER" id="PTHR22916:SF3">
    <property type="entry name" value="UDP-GLCNAC:BETAGAL BETA-1,3-N-ACETYLGLUCOSAMINYLTRANSFERASE-LIKE PROTEIN 1"/>
    <property type="match status" value="1"/>
</dbReference>
<dbReference type="Proteomes" id="UP000198362">
    <property type="component" value="Unassembled WGS sequence"/>
</dbReference>
<dbReference type="AlphaFoldDB" id="A0A239NSJ4"/>
<gene>
    <name evidence="2" type="ORF">SAMN05421812_110203</name>
</gene>
<sequence>MLSVVVPVHNVARYLDICLESLAAQTYRDLEVVLVDDGSTDGSGSLADAWPARDPRFRVVHQANAGLGAARNAGAALATGDYLAFVDADDVLPPYAFEVLVNALEQTGSDFASGNVSLLTDGALTPSPLHRGTHRETRLAVNPRSHRYLVYDRLACNKVWRRSFWGSTRFPEGVHYEDIPVTVPLYGRASSVDVIDLPVYYWRQRPAGDPSISQRLAEQRNLDDRFAAVSSALSALSALDGPFATWYAETALQSDLRLVLEVLPDVDDAYRARFAKLATAFLAGVDADSLSRLPQRLAAAWKLTRDGDLDGLVRLVSSVRASAAPGAGMAAWRDPVTPAVRATAVDWVGGWLRISLADSLVPLALLWLREGSPGDQVVALPSAGGSGLLRPSRLRGRQGWRPAEWTVNVAPARDALRAPVRVTEPLPFQARWVDQSTLVTPLARSGVLRVVVERPAVVAAEAGEDAGDLYVDGCGELAPGTLLRLERAAGVPSLAYPVVASGPKWMGRVPLADLVAAIATPGVPDEPPAVWRVALGEPGGPSVPLPAGPRLTPATAGPVRIDIDPRGILRVTAAR</sequence>
<keyword evidence="2" id="KW-0808">Transferase</keyword>
<keyword evidence="3" id="KW-1185">Reference proteome</keyword>
<proteinExistence type="predicted"/>
<dbReference type="RefSeq" id="WP_089252637.1">
    <property type="nucleotide sequence ID" value="NZ_FZPH01000010.1"/>
</dbReference>
<dbReference type="InterPro" id="IPR029044">
    <property type="entry name" value="Nucleotide-diphossugar_trans"/>
</dbReference>
<dbReference type="EMBL" id="FZPH01000010">
    <property type="protein sequence ID" value="SNT57825.1"/>
    <property type="molecule type" value="Genomic_DNA"/>
</dbReference>
<evidence type="ECO:0000259" key="1">
    <source>
        <dbReference type="Pfam" id="PF00535"/>
    </source>
</evidence>
<dbReference type="PANTHER" id="PTHR22916">
    <property type="entry name" value="GLYCOSYLTRANSFERASE"/>
    <property type="match status" value="1"/>
</dbReference>
<feature type="domain" description="Glycosyltransferase 2-like" evidence="1">
    <location>
        <begin position="3"/>
        <end position="118"/>
    </location>
</feature>
<organism evidence="2 3">
    <name type="scientific">Asanoa hainanensis</name>
    <dbReference type="NCBI Taxonomy" id="560556"/>
    <lineage>
        <taxon>Bacteria</taxon>
        <taxon>Bacillati</taxon>
        <taxon>Actinomycetota</taxon>
        <taxon>Actinomycetes</taxon>
        <taxon>Micromonosporales</taxon>
        <taxon>Micromonosporaceae</taxon>
        <taxon>Asanoa</taxon>
    </lineage>
</organism>
<dbReference type="GO" id="GO:0016758">
    <property type="term" value="F:hexosyltransferase activity"/>
    <property type="evidence" value="ECO:0007669"/>
    <property type="project" value="UniProtKB-ARBA"/>
</dbReference>
<dbReference type="OrthoDB" id="2676521at2"/>
<protein>
    <submittedName>
        <fullName evidence="2">CDP-glycerol glycerophosphotransferase</fullName>
    </submittedName>
</protein>
<name>A0A239NSJ4_9ACTN</name>
<dbReference type="CDD" id="cd00761">
    <property type="entry name" value="Glyco_tranf_GTA_type"/>
    <property type="match status" value="1"/>
</dbReference>